<reference evidence="2" key="1">
    <citation type="submission" date="2015-07" db="EMBL/GenBank/DDBJ databases">
        <title>Fjat-10036 dsm4.</title>
        <authorList>
            <person name="Liu B."/>
            <person name="Wang J."/>
            <person name="Zhu Y."/>
            <person name="Liu G."/>
            <person name="Chen Q."/>
            <person name="Chen Z."/>
            <person name="Lan J."/>
            <person name="Che J."/>
            <person name="Ge C."/>
            <person name="Shi H."/>
            <person name="Pan Z."/>
            <person name="Liu X."/>
        </authorList>
    </citation>
    <scope>NUCLEOTIDE SEQUENCE [LARGE SCALE GENOMIC DNA]</scope>
    <source>
        <strain evidence="2">DSM 4</strain>
    </source>
</reference>
<organism evidence="1 2">
    <name type="scientific">Sporosarcina globispora</name>
    <name type="common">Bacillus globisporus</name>
    <dbReference type="NCBI Taxonomy" id="1459"/>
    <lineage>
        <taxon>Bacteria</taxon>
        <taxon>Bacillati</taxon>
        <taxon>Bacillota</taxon>
        <taxon>Bacilli</taxon>
        <taxon>Bacillales</taxon>
        <taxon>Caryophanaceae</taxon>
        <taxon>Sporosarcina</taxon>
    </lineage>
</organism>
<keyword evidence="2" id="KW-1185">Reference proteome</keyword>
<evidence type="ECO:0000313" key="1">
    <source>
        <dbReference type="EMBL" id="KON87465.1"/>
    </source>
</evidence>
<dbReference type="AlphaFoldDB" id="A0A0M0GC47"/>
<dbReference type="RefSeq" id="WP_053434821.1">
    <property type="nucleotide sequence ID" value="NZ_LGUF01000007.1"/>
</dbReference>
<proteinExistence type="predicted"/>
<dbReference type="PATRIC" id="fig|1459.3.peg.2569"/>
<gene>
    <name evidence="1" type="ORF">AF332_11925</name>
</gene>
<comment type="caution">
    <text evidence="1">The sequence shown here is derived from an EMBL/GenBank/DDBJ whole genome shotgun (WGS) entry which is preliminary data.</text>
</comment>
<dbReference type="Proteomes" id="UP000037109">
    <property type="component" value="Unassembled WGS sequence"/>
</dbReference>
<evidence type="ECO:0000313" key="2">
    <source>
        <dbReference type="Proteomes" id="UP000037109"/>
    </source>
</evidence>
<dbReference type="EMBL" id="LGUF01000007">
    <property type="protein sequence ID" value="KON87465.1"/>
    <property type="molecule type" value="Genomic_DNA"/>
</dbReference>
<name>A0A0M0GC47_SPOGL</name>
<protein>
    <submittedName>
        <fullName evidence="1">Uncharacterized protein</fullName>
    </submittedName>
</protein>
<accession>A0A0M0GC47</accession>
<dbReference type="OrthoDB" id="2973949at2"/>
<sequence>MNRSRVRQQKVKELVTQFPFLTENTNQLVTYYWSHVEGAKDFTDVLMCSSSEAITRAFRRLVKSGEIVLSKEEKERRQQYQESFREDYQPI</sequence>